<evidence type="ECO:0000313" key="1">
    <source>
        <dbReference type="EMBL" id="BBH93204.1"/>
    </source>
</evidence>
<accession>A0A455T6B1</accession>
<protein>
    <submittedName>
        <fullName evidence="1">Uncharacterized protein</fullName>
    </submittedName>
</protein>
<dbReference type="EMBL" id="AP019377">
    <property type="protein sequence ID" value="BBH93204.1"/>
    <property type="molecule type" value="Genomic_DNA"/>
</dbReference>
<proteinExistence type="predicted"/>
<gene>
    <name evidence="1" type="ORF">KTA_14030</name>
</gene>
<reference evidence="1" key="1">
    <citation type="submission" date="2018-12" db="EMBL/GenBank/DDBJ databases">
        <title>Novel natural products biosynthetic potential of the class Ktedonobacteria.</title>
        <authorList>
            <person name="Zheng Y."/>
            <person name="Saitou A."/>
            <person name="Wang C.M."/>
            <person name="Toyoda A."/>
            <person name="Minakuchi Y."/>
            <person name="Sekiguchi Y."/>
            <person name="Ueda K."/>
            <person name="Takano H."/>
            <person name="Sakai Y."/>
            <person name="Yokota A."/>
            <person name="Yabe S."/>
        </authorList>
    </citation>
    <scope>NUCLEOTIDE SEQUENCE</scope>
    <source>
        <strain evidence="1">A3-2</strain>
    </source>
</reference>
<name>A0A455T6B1_9CHLR</name>
<organism evidence="1">
    <name type="scientific">Thermogemmatispora argillosa</name>
    <dbReference type="NCBI Taxonomy" id="2045280"/>
    <lineage>
        <taxon>Bacteria</taxon>
        <taxon>Bacillati</taxon>
        <taxon>Chloroflexota</taxon>
        <taxon>Ktedonobacteria</taxon>
        <taxon>Thermogemmatisporales</taxon>
        <taxon>Thermogemmatisporaceae</taxon>
        <taxon>Thermogemmatispora</taxon>
    </lineage>
</organism>
<dbReference type="AlphaFoldDB" id="A0A455T6B1"/>
<sequence>MASAPQPVNCRLPVRPPRACASCRLRHACLSAPQPIVLPRPQYPQWAAQLRRLLSSQRGEEEQA</sequence>